<dbReference type="eggNOG" id="COG5568">
    <property type="taxonomic scope" value="Bacteria"/>
</dbReference>
<name>A0A059G5V9_9PROT</name>
<dbReference type="Pfam" id="PF06620">
    <property type="entry name" value="DUF1150"/>
    <property type="match status" value="1"/>
</dbReference>
<dbReference type="RefSeq" id="WP_051624820.1">
    <property type="nucleotide sequence ID" value="NZ_ARYL01000017.1"/>
</dbReference>
<dbReference type="Proteomes" id="UP000024942">
    <property type="component" value="Unassembled WGS sequence"/>
</dbReference>
<evidence type="ECO:0008006" key="3">
    <source>
        <dbReference type="Google" id="ProtNLM"/>
    </source>
</evidence>
<dbReference type="InterPro" id="IPR009531">
    <property type="entry name" value="DUF1150"/>
</dbReference>
<dbReference type="OrthoDB" id="7619996at2"/>
<proteinExistence type="predicted"/>
<keyword evidence="2" id="KW-1185">Reference proteome</keyword>
<protein>
    <recommendedName>
        <fullName evidence="3">DUF1150 domain-containing protein</fullName>
    </recommendedName>
</protein>
<reference evidence="1 2" key="1">
    <citation type="journal article" date="2014" name="Antonie Van Leeuwenhoek">
        <title>Hyphomonas beringensis sp. nov. and Hyphomonas chukchiensis sp. nov., isolated from surface seawater of the Bering Sea and Chukchi Sea.</title>
        <authorList>
            <person name="Li C."/>
            <person name="Lai Q."/>
            <person name="Li G."/>
            <person name="Dong C."/>
            <person name="Wang J."/>
            <person name="Liao Y."/>
            <person name="Shao Z."/>
        </authorList>
    </citation>
    <scope>NUCLEOTIDE SEQUENCE [LARGE SCALE GENOMIC DNA]</scope>
    <source>
        <strain evidence="1 2">SCH89</strain>
    </source>
</reference>
<organism evidence="1 2">
    <name type="scientific">Hyphomonas oceanitis SCH89</name>
    <dbReference type="NCBI Taxonomy" id="1280953"/>
    <lineage>
        <taxon>Bacteria</taxon>
        <taxon>Pseudomonadati</taxon>
        <taxon>Pseudomonadota</taxon>
        <taxon>Alphaproteobacteria</taxon>
        <taxon>Hyphomonadales</taxon>
        <taxon>Hyphomonadaceae</taxon>
        <taxon>Hyphomonas</taxon>
    </lineage>
</organism>
<sequence>MITTELKTNPFESDAFVYIRHLDADELQTLMPANAMEQIKDPEELFVVLSADGVRLAVVEGRDAAFAAALANDLKPLSVH</sequence>
<accession>A0A059G5V9</accession>
<dbReference type="PATRIC" id="fig|1280953.3.peg.2433"/>
<evidence type="ECO:0000313" key="2">
    <source>
        <dbReference type="Proteomes" id="UP000024942"/>
    </source>
</evidence>
<gene>
    <name evidence="1" type="ORF">HOC_12067</name>
</gene>
<dbReference type="AlphaFoldDB" id="A0A059G5V9"/>
<evidence type="ECO:0000313" key="1">
    <source>
        <dbReference type="EMBL" id="KDA02119.1"/>
    </source>
</evidence>
<dbReference type="EMBL" id="ARYL01000017">
    <property type="protein sequence ID" value="KDA02119.1"/>
    <property type="molecule type" value="Genomic_DNA"/>
</dbReference>
<comment type="caution">
    <text evidence="1">The sequence shown here is derived from an EMBL/GenBank/DDBJ whole genome shotgun (WGS) entry which is preliminary data.</text>
</comment>